<evidence type="ECO:0000256" key="2">
    <source>
        <dbReference type="SAM" id="Phobius"/>
    </source>
</evidence>
<name>A0A841BVT9_9ACTN</name>
<feature type="compositionally biased region" description="Pro residues" evidence="1">
    <location>
        <begin position="16"/>
        <end position="37"/>
    </location>
</feature>
<evidence type="ECO:0000313" key="4">
    <source>
        <dbReference type="Proteomes" id="UP000587527"/>
    </source>
</evidence>
<accession>A0A841BVT9</accession>
<protein>
    <recommendedName>
        <fullName evidence="5">DUF4190 domain-containing protein</fullName>
    </recommendedName>
</protein>
<evidence type="ECO:0000313" key="3">
    <source>
        <dbReference type="EMBL" id="MBB5871578.1"/>
    </source>
</evidence>
<reference evidence="3 4" key="1">
    <citation type="submission" date="2020-08" db="EMBL/GenBank/DDBJ databases">
        <title>Sequencing the genomes of 1000 actinobacteria strains.</title>
        <authorList>
            <person name="Klenk H.-P."/>
        </authorList>
    </citation>
    <scope>NUCLEOTIDE SEQUENCE [LARGE SCALE GENOMIC DNA]</scope>
    <source>
        <strain evidence="3 4">DSM 45362</strain>
    </source>
</reference>
<keyword evidence="2" id="KW-0472">Membrane</keyword>
<keyword evidence="2" id="KW-1133">Transmembrane helix</keyword>
<feature type="compositionally biased region" description="Low complexity" evidence="1">
    <location>
        <begin position="1"/>
        <end position="15"/>
    </location>
</feature>
<feature type="transmembrane region" description="Helical" evidence="2">
    <location>
        <begin position="94"/>
        <end position="127"/>
    </location>
</feature>
<evidence type="ECO:0008006" key="5">
    <source>
        <dbReference type="Google" id="ProtNLM"/>
    </source>
</evidence>
<dbReference type="EMBL" id="JACHMN010000002">
    <property type="protein sequence ID" value="MBB5871578.1"/>
    <property type="molecule type" value="Genomic_DNA"/>
</dbReference>
<proteinExistence type="predicted"/>
<feature type="transmembrane region" description="Helical" evidence="2">
    <location>
        <begin position="139"/>
        <end position="163"/>
    </location>
</feature>
<feature type="region of interest" description="Disordered" evidence="1">
    <location>
        <begin position="1"/>
        <end position="66"/>
    </location>
</feature>
<keyword evidence="4" id="KW-1185">Reference proteome</keyword>
<feature type="compositionally biased region" description="Pro residues" evidence="1">
    <location>
        <begin position="52"/>
        <end position="61"/>
    </location>
</feature>
<dbReference type="Proteomes" id="UP000587527">
    <property type="component" value="Unassembled WGS sequence"/>
</dbReference>
<dbReference type="RefSeq" id="WP_184839739.1">
    <property type="nucleotide sequence ID" value="NZ_JACHMN010000002.1"/>
</dbReference>
<gene>
    <name evidence="3" type="ORF">F4553_004957</name>
</gene>
<dbReference type="AlphaFoldDB" id="A0A841BVT9"/>
<sequence>MTQPPESVPGGVPSGSVPPVPPAPPLPPELPPLPPAAPGVGSGAAMPGGPTYAPPPPPPIIPGGGAMNPPPSGAAGVYQRMGGQSNLLGWLSLVFGIIATGCCCCWCIDGAPFIGGIPALILGFLHLKRVKDGRASMKWTAWVGIILAVIAIIGALVGFATHWQDDLYDQYKP</sequence>
<keyword evidence="2" id="KW-0812">Transmembrane</keyword>
<comment type="caution">
    <text evidence="3">The sequence shown here is derived from an EMBL/GenBank/DDBJ whole genome shotgun (WGS) entry which is preliminary data.</text>
</comment>
<organism evidence="3 4">
    <name type="scientific">Allocatelliglobosispora scoriae</name>
    <dbReference type="NCBI Taxonomy" id="643052"/>
    <lineage>
        <taxon>Bacteria</taxon>
        <taxon>Bacillati</taxon>
        <taxon>Actinomycetota</taxon>
        <taxon>Actinomycetes</taxon>
        <taxon>Micromonosporales</taxon>
        <taxon>Micromonosporaceae</taxon>
        <taxon>Allocatelliglobosispora</taxon>
    </lineage>
</organism>
<evidence type="ECO:0000256" key="1">
    <source>
        <dbReference type="SAM" id="MobiDB-lite"/>
    </source>
</evidence>